<dbReference type="Proteomes" id="UP000249757">
    <property type="component" value="Unassembled WGS sequence"/>
</dbReference>
<evidence type="ECO:0000313" key="3">
    <source>
        <dbReference type="Proteomes" id="UP000249757"/>
    </source>
</evidence>
<reference evidence="3" key="1">
    <citation type="journal article" date="2022" name="Microb. Genom.">
        <title>A global pangenome for the wheat fungal pathogen Pyrenophora tritici-repentis and prediction of effector protein structural homology.</title>
        <authorList>
            <person name="Moolhuijzen P.M."/>
            <person name="See P.T."/>
            <person name="Shi G."/>
            <person name="Powell H.R."/>
            <person name="Cockram J."/>
            <person name="Jorgensen L.N."/>
            <person name="Benslimane H."/>
            <person name="Strelkov S.E."/>
            <person name="Turner J."/>
            <person name="Liu Z."/>
            <person name="Moffat C.S."/>
        </authorList>
    </citation>
    <scope>NUCLEOTIDE SEQUENCE [LARGE SCALE GENOMIC DNA]</scope>
</reference>
<evidence type="ECO:0000313" key="2">
    <source>
        <dbReference type="EMBL" id="KAI1511032.1"/>
    </source>
</evidence>
<keyword evidence="1" id="KW-0175">Coiled coil</keyword>
<gene>
    <name evidence="2" type="ORF">Ptr86124_010153</name>
</gene>
<sequence>MGDLWVENLSAILWAERVTLRRPIGYSPAQLVLGENLEEAVYRTRRLRREVVEARNEAKEADKAFVVGDLVLIWDAQKAVDMSSDMKWKQRWVGPYKVREANAEKGYYRLKDLHGAPFASTVMVDRLKRFKILASTVAHEILRGRLKLYL</sequence>
<keyword evidence="3" id="KW-1185">Reference proteome</keyword>
<dbReference type="AlphaFoldDB" id="A0A922SXT5"/>
<protein>
    <submittedName>
        <fullName evidence="2">Uncharacterized protein</fullName>
    </submittedName>
</protein>
<evidence type="ECO:0000256" key="1">
    <source>
        <dbReference type="SAM" id="Coils"/>
    </source>
</evidence>
<dbReference type="OrthoDB" id="5425374at2759"/>
<organism evidence="2 3">
    <name type="scientific">Pyrenophora tritici-repentis</name>
    <dbReference type="NCBI Taxonomy" id="45151"/>
    <lineage>
        <taxon>Eukaryota</taxon>
        <taxon>Fungi</taxon>
        <taxon>Dikarya</taxon>
        <taxon>Ascomycota</taxon>
        <taxon>Pezizomycotina</taxon>
        <taxon>Dothideomycetes</taxon>
        <taxon>Pleosporomycetidae</taxon>
        <taxon>Pleosporales</taxon>
        <taxon>Pleosporineae</taxon>
        <taxon>Pleosporaceae</taxon>
        <taxon>Pyrenophora</taxon>
    </lineage>
</organism>
<feature type="coiled-coil region" evidence="1">
    <location>
        <begin position="37"/>
        <end position="64"/>
    </location>
</feature>
<proteinExistence type="predicted"/>
<comment type="caution">
    <text evidence="2">The sequence shown here is derived from an EMBL/GenBank/DDBJ whole genome shotgun (WGS) entry which is preliminary data.</text>
</comment>
<dbReference type="EMBL" id="NRDI02000015">
    <property type="protein sequence ID" value="KAI1511032.1"/>
    <property type="molecule type" value="Genomic_DNA"/>
</dbReference>
<accession>A0A922SXT5</accession>
<name>A0A922SXT5_9PLEO</name>